<feature type="compositionally biased region" description="Polar residues" evidence="1">
    <location>
        <begin position="13"/>
        <end position="22"/>
    </location>
</feature>
<dbReference type="AlphaFoldDB" id="A0A9D4MQA5"/>
<feature type="region of interest" description="Disordered" evidence="1">
    <location>
        <begin position="1"/>
        <end position="110"/>
    </location>
</feature>
<keyword evidence="3" id="KW-1185">Reference proteome</keyword>
<feature type="compositionally biased region" description="Polar residues" evidence="1">
    <location>
        <begin position="39"/>
        <end position="51"/>
    </location>
</feature>
<evidence type="ECO:0000313" key="2">
    <source>
        <dbReference type="EMBL" id="KAH3879746.1"/>
    </source>
</evidence>
<dbReference type="Proteomes" id="UP000828390">
    <property type="component" value="Unassembled WGS sequence"/>
</dbReference>
<name>A0A9D4MQA5_DREPO</name>
<gene>
    <name evidence="2" type="ORF">DPMN_003652</name>
</gene>
<comment type="caution">
    <text evidence="2">The sequence shown here is derived from an EMBL/GenBank/DDBJ whole genome shotgun (WGS) entry which is preliminary data.</text>
</comment>
<evidence type="ECO:0000313" key="3">
    <source>
        <dbReference type="Proteomes" id="UP000828390"/>
    </source>
</evidence>
<organism evidence="2 3">
    <name type="scientific">Dreissena polymorpha</name>
    <name type="common">Zebra mussel</name>
    <name type="synonym">Mytilus polymorpha</name>
    <dbReference type="NCBI Taxonomy" id="45954"/>
    <lineage>
        <taxon>Eukaryota</taxon>
        <taxon>Metazoa</taxon>
        <taxon>Spiralia</taxon>
        <taxon>Lophotrochozoa</taxon>
        <taxon>Mollusca</taxon>
        <taxon>Bivalvia</taxon>
        <taxon>Autobranchia</taxon>
        <taxon>Heteroconchia</taxon>
        <taxon>Euheterodonta</taxon>
        <taxon>Imparidentia</taxon>
        <taxon>Neoheterodontei</taxon>
        <taxon>Myida</taxon>
        <taxon>Dreissenoidea</taxon>
        <taxon>Dreissenidae</taxon>
        <taxon>Dreissena</taxon>
    </lineage>
</organism>
<proteinExistence type="predicted"/>
<reference evidence="2" key="2">
    <citation type="submission" date="2020-11" db="EMBL/GenBank/DDBJ databases">
        <authorList>
            <person name="McCartney M.A."/>
            <person name="Auch B."/>
            <person name="Kono T."/>
            <person name="Mallez S."/>
            <person name="Becker A."/>
            <person name="Gohl D.M."/>
            <person name="Silverstein K.A.T."/>
            <person name="Koren S."/>
            <person name="Bechman K.B."/>
            <person name="Herman A."/>
            <person name="Abrahante J.E."/>
            <person name="Garbe J."/>
        </authorList>
    </citation>
    <scope>NUCLEOTIDE SEQUENCE</scope>
    <source>
        <strain evidence="2">Duluth1</strain>
        <tissue evidence="2">Whole animal</tissue>
    </source>
</reference>
<evidence type="ECO:0000256" key="1">
    <source>
        <dbReference type="SAM" id="MobiDB-lite"/>
    </source>
</evidence>
<dbReference type="EMBL" id="JAIWYP010000001">
    <property type="protein sequence ID" value="KAH3879746.1"/>
    <property type="molecule type" value="Genomic_DNA"/>
</dbReference>
<sequence>MNQGSIGDDRNEPGTNGNNRGSTGKVLKGRTGNDRRGPGNNQDGTVTTWTIPQLHRGPYRPLQSYGNDPIAGVAPAESRYSYGTSVNRRSDGTPLAFTGAPPGHYRRRPGLNRGVAVALPV</sequence>
<reference evidence="2" key="1">
    <citation type="journal article" date="2019" name="bioRxiv">
        <title>The Genome of the Zebra Mussel, Dreissena polymorpha: A Resource for Invasive Species Research.</title>
        <authorList>
            <person name="McCartney M.A."/>
            <person name="Auch B."/>
            <person name="Kono T."/>
            <person name="Mallez S."/>
            <person name="Zhang Y."/>
            <person name="Obille A."/>
            <person name="Becker A."/>
            <person name="Abrahante J.E."/>
            <person name="Garbe J."/>
            <person name="Badalamenti J.P."/>
            <person name="Herman A."/>
            <person name="Mangelson H."/>
            <person name="Liachko I."/>
            <person name="Sullivan S."/>
            <person name="Sone E.D."/>
            <person name="Koren S."/>
            <person name="Silverstein K.A.T."/>
            <person name="Beckman K.B."/>
            <person name="Gohl D.M."/>
        </authorList>
    </citation>
    <scope>NUCLEOTIDE SEQUENCE</scope>
    <source>
        <strain evidence="2">Duluth1</strain>
        <tissue evidence="2">Whole animal</tissue>
    </source>
</reference>
<protein>
    <submittedName>
        <fullName evidence="2">Uncharacterized protein</fullName>
    </submittedName>
</protein>
<accession>A0A9D4MQA5</accession>